<dbReference type="GO" id="GO:0006396">
    <property type="term" value="P:RNA processing"/>
    <property type="evidence" value="ECO:0007669"/>
    <property type="project" value="InterPro"/>
</dbReference>
<accession>A0A8E8FV11</accession>
<evidence type="ECO:0000259" key="12">
    <source>
        <dbReference type="PROSITE" id="PS50507"/>
    </source>
</evidence>
<protein>
    <recommendedName>
        <fullName evidence="4">Replication protein 1a</fullName>
        <ecNumber evidence="3">2.7.7.48</ecNumber>
    </recommendedName>
</protein>
<evidence type="ECO:0000259" key="13">
    <source>
        <dbReference type="PROSITE" id="PS51657"/>
    </source>
</evidence>
<evidence type="ECO:0000256" key="1">
    <source>
        <dbReference type="ARBA" id="ARBA00004291"/>
    </source>
</evidence>
<feature type="region of interest" description="Disordered" evidence="11">
    <location>
        <begin position="603"/>
        <end position="663"/>
    </location>
</feature>
<comment type="similarity">
    <text evidence="2">Belongs to the bromoviridae replication protein 1a family.</text>
</comment>
<dbReference type="EC" id="2.7.7.48" evidence="3"/>
<keyword evidence="9" id="KW-1038">Host endoplasmic reticulum</keyword>
<dbReference type="Pfam" id="PF01443">
    <property type="entry name" value="Viral_helicase1"/>
    <property type="match status" value="1"/>
</dbReference>
<comment type="catalytic activity">
    <reaction evidence="10">
        <text>ATP + H2O = ADP + phosphate + H(+)</text>
        <dbReference type="Rhea" id="RHEA:13065"/>
        <dbReference type="ChEBI" id="CHEBI:15377"/>
        <dbReference type="ChEBI" id="CHEBI:15378"/>
        <dbReference type="ChEBI" id="CHEBI:30616"/>
        <dbReference type="ChEBI" id="CHEBI:43474"/>
        <dbReference type="ChEBI" id="CHEBI:456216"/>
        <dbReference type="EC" id="3.6.4.13"/>
    </reaction>
</comment>
<evidence type="ECO:0000256" key="7">
    <source>
        <dbReference type="ARBA" id="ARBA00022801"/>
    </source>
</evidence>
<feature type="domain" description="RdRp catalytic" evidence="12">
    <location>
        <begin position="1723"/>
        <end position="1839"/>
    </location>
</feature>
<keyword evidence="7" id="KW-0378">Hydrolase</keyword>
<dbReference type="PROSITE" id="PS50507">
    <property type="entry name" value="RDRP_SSRNA_POS"/>
    <property type="match status" value="1"/>
</dbReference>
<comment type="subcellular location">
    <subcellularLocation>
        <location evidence="1">Host endoplasmic reticulum membrane</location>
        <topology evidence="1">Peripheral membrane protein</topology>
    </subcellularLocation>
</comment>
<evidence type="ECO:0000256" key="11">
    <source>
        <dbReference type="SAM" id="MobiDB-lite"/>
    </source>
</evidence>
<dbReference type="GO" id="GO:0005524">
    <property type="term" value="F:ATP binding"/>
    <property type="evidence" value="ECO:0007669"/>
    <property type="project" value="UniProtKB-KW"/>
</dbReference>
<evidence type="ECO:0000256" key="9">
    <source>
        <dbReference type="ARBA" id="ARBA00023184"/>
    </source>
</evidence>
<feature type="compositionally biased region" description="Polar residues" evidence="11">
    <location>
        <begin position="611"/>
        <end position="639"/>
    </location>
</feature>
<evidence type="ECO:0000256" key="4">
    <source>
        <dbReference type="ARBA" id="ARBA00020856"/>
    </source>
</evidence>
<evidence type="ECO:0000256" key="10">
    <source>
        <dbReference type="ARBA" id="ARBA00047984"/>
    </source>
</evidence>
<reference evidence="15" key="2">
    <citation type="journal article" date="2021" name="NPJ Biofilms Microbiomes">
        <title>Diversity and infectivity of the RNA virome among different cryptic species of an agriculturally important insect vector: whitefly Bemisia tabaci.</title>
        <authorList>
            <person name="Huang H.J."/>
            <person name="Ye Z.X."/>
            <person name="Wang X."/>
            <person name="Yan X.T."/>
            <person name="Zhang Y."/>
            <person name="He Y.J."/>
            <person name="Qi Y.H."/>
            <person name="Zhang X.D."/>
            <person name="Zhuo J.C."/>
            <person name="Lu G."/>
            <person name="Lu J.B."/>
            <person name="Mao Q.Z."/>
            <person name="Sun Z.T."/>
            <person name="Yan F."/>
            <person name="Chen J.P."/>
            <person name="Zhang C.X."/>
            <person name="Li J.M."/>
        </authorList>
    </citation>
    <scope>NUCLEOTIDE SEQUENCE</scope>
    <source>
        <strain evidence="15">FY-Q</strain>
    </source>
</reference>
<dbReference type="GO" id="GO:0016556">
    <property type="term" value="P:mRNA modification"/>
    <property type="evidence" value="ECO:0007669"/>
    <property type="project" value="InterPro"/>
</dbReference>
<dbReference type="GO" id="GO:0003723">
    <property type="term" value="F:RNA binding"/>
    <property type="evidence" value="ECO:0007669"/>
    <property type="project" value="InterPro"/>
</dbReference>
<keyword evidence="8" id="KW-0067">ATP-binding</keyword>
<dbReference type="GO" id="GO:0039694">
    <property type="term" value="P:viral RNA genome replication"/>
    <property type="evidence" value="ECO:0007669"/>
    <property type="project" value="InterPro"/>
</dbReference>
<evidence type="ECO:0000256" key="8">
    <source>
        <dbReference type="ARBA" id="ARBA00022840"/>
    </source>
</evidence>
<keyword evidence="5" id="KW-0808">Transferase</keyword>
<evidence type="ECO:0000313" key="15">
    <source>
        <dbReference type="EMBL" id="QWC36515.1"/>
    </source>
</evidence>
<evidence type="ECO:0000256" key="5">
    <source>
        <dbReference type="ARBA" id="ARBA00022679"/>
    </source>
</evidence>
<evidence type="ECO:0000256" key="2">
    <source>
        <dbReference type="ARBA" id="ARBA00010328"/>
    </source>
</evidence>
<sequence>MRHKVKVKLTESEKTILEQSFPELTLDYPKEVAFASHPLAAAFRSCEHAVLYGRLPADDTVVDIGGNLATHLHAGRFNVHVESPILDVRDAARATMSKNLVRDYVEASRPAMKYLDTGLKEFWKAEWNRYSSTPSAFTLKPRLSFEQFRDTVSTRTGLPINFSGTQAVVDHINSHMHCTRRSEDCVVPARYAMAVHSVYDIGVAKLATIMSRHNTEVLVGSFIYHPHVLIYPNGRIPTLGVRFQSDESRNTISFAFENDHSLAYEHSLAVYKSLLQCRAVETATDTYLYELQENRNGVQFFRMVRATAPTTLSTHIIGRTWFPELEFLVGVPVLTFGSDTTILDPSVRDVVWVHRDFYDYVKKFALANTNDSKALQRIFATIRNFSGQITIAGSVVKAKESLSADDAMRVAFTIYIQTHIMKLQLQTTTALMMTSIAEHFAYAHESYTTLLWRLCTGGNRLSYFERLHAGLAAYLRANADNPHRFVNVFREPYIEYDQWFSNTVVDPQPQRVIQPRPTTTRTDHVELRTLLQARLALRSTTGSSLPQLLARFLNAYPIFLIYNDAYIKFLVERTDDLSPDAPIIDQLFPTSFDALNNFRRANRPARDDRITPNTPQIISAPTPEDTPTQPDLGPTTTVAVNPDVVQPLDPKPPNTTTMTVDRPDPTVYGIYHDSTDPTSAATRMSLYFPDLDNTCEMDALLRTMEARDDEQLLALSAHVETYEQLPNHLAAMLVYDARNTKRMAASIIAQYLAINNTSSDADAVIAKREAETIWDLEGVFVLRRDADGYYQRDSKHTLGERNVLLDPESNELVTFDTSPRGVRLHNHELSPRKLIACPDRGFQYLPAVRQALAATAISTYHPGFEFLEGVPGCGKTTKVYSLIRDHTLVIVPTTALRDEYRKHLATREYIHTDVYTPDGYVLNRKNDSTDCYKRVLFDEYMLLNPAMVATLIALAKPLEPITLVGDRNQIPYSARLPGFHDVDWNVIRSRGVATYLNVSHRVPQDIARFFAATYEAGFLTTNPTLNSVHTHRLVYTRAAVAEAVARCVAHDPSTMFLTFTQPEKTMLRRFTNSVHTIHEVQGATFSSVALFRLIASDNAIYTSRAHLLVGLTRHKHTFDYYTVKPNHELNILVDETTSVSGRHTLERNYRTALTAPLPSAPAHPRPNDTTGVLSLDLRDHIESQEPPAPKVTYLDGLTFDDYELLSAELSAPADINTGLNDRTSAAAAACYDAALTYSARLARLTDDAVNTARANWVILTILPICYVLCNGLTNRLSSLVTLITTLSARITTLDRNYLVVPYVLLLLVRRTLPPHIRDRISFISAAVIGSILALVNNVDPATVLFGFLLTTVTATSTCPLPTDLPMIELFEYDVFAHCLSTVVTSIVYVWLLQPDVYTRVILLQSRIERHVTYATPDYSAGRLTRKIHTLSIVPHKLRARLLELFLEHFDVQDTDPVSNGEYGWSETLDDTTIDLPSHPAPLLAVKMALDARYEQLFDADSPDPEYQQNTILSDVVLDGPARRVNIARADTVATSLTERRPRLVSSIGTYQPALRLPTLPELYDSLHKRNWYPPVTANPISTALVERTANIFFSTFFSQRTQRHVAHTTTNTYRWITRLPLHKLKKTIAEFDPEQLSLINEYTLSLKPEPKNSLEGYAEIDSMALHNIVFHHSTLNAYFSPVFSSCFDALLADLKPNVIVYDRQSPAQVEARLNTLLTIGNRYKYIEFDFSKYDKSQLHHTYALEQTILTAVGLDQLIAARWYSGHVATSLRNFDTGLVTDVAYQRKTGDSSTTLGNTLINMAVISEVLADAGLPAPVAALFLGDDSLLVYEDDTDITTLTPKSVTDITVRYNLMVKMRVSNTGYMCSRLVVPTSTGFYLIPDPLKRMMRLGRDADTWTILHERLTSMRSELQPLLHSHIFDAAVDAVEARYGYADHTRAGISGLLTIIFDDPTDWYQSFQQTD</sequence>
<dbReference type="GO" id="GO:0008174">
    <property type="term" value="F:mRNA methyltransferase activity"/>
    <property type="evidence" value="ECO:0007669"/>
    <property type="project" value="UniProtKB-UniRule"/>
</dbReference>
<evidence type="ECO:0000256" key="6">
    <source>
        <dbReference type="ARBA" id="ARBA00022741"/>
    </source>
</evidence>
<dbReference type="EMBL" id="MW256705">
    <property type="protein sequence ID" value="QWC36515.1"/>
    <property type="molecule type" value="Genomic_RNA"/>
</dbReference>
<dbReference type="GO" id="GO:0003724">
    <property type="term" value="F:RNA helicase activity"/>
    <property type="evidence" value="ECO:0007669"/>
    <property type="project" value="UniProtKB-EC"/>
</dbReference>
<evidence type="ECO:0000256" key="3">
    <source>
        <dbReference type="ARBA" id="ARBA00012494"/>
    </source>
</evidence>
<evidence type="ECO:0000259" key="14">
    <source>
        <dbReference type="PROSITE" id="PS51743"/>
    </source>
</evidence>
<dbReference type="InterPro" id="IPR027351">
    <property type="entry name" value="(+)RNA_virus_helicase_core_dom"/>
</dbReference>
<dbReference type="Pfam" id="PF00978">
    <property type="entry name" value="RdRP_2"/>
    <property type="match status" value="1"/>
</dbReference>
<keyword evidence="6" id="KW-0547">Nucleotide-binding</keyword>
<dbReference type="InterPro" id="IPR007094">
    <property type="entry name" value="RNA-dir_pol_PSvirus"/>
</dbReference>
<dbReference type="GO" id="GO:0006351">
    <property type="term" value="P:DNA-templated transcription"/>
    <property type="evidence" value="ECO:0007669"/>
    <property type="project" value="InterPro"/>
</dbReference>
<dbReference type="GO" id="GO:0003968">
    <property type="term" value="F:RNA-directed RNA polymerase activity"/>
    <property type="evidence" value="ECO:0007669"/>
    <property type="project" value="UniProtKB-EC"/>
</dbReference>
<dbReference type="PROSITE" id="PS51657">
    <property type="entry name" value="PSRV_HELICASE"/>
    <property type="match status" value="1"/>
</dbReference>
<proteinExistence type="inferred from homology"/>
<name>A0A8E8FV11_9BROM</name>
<feature type="domain" description="Alphavirus-like MT" evidence="14">
    <location>
        <begin position="28"/>
        <end position="275"/>
    </location>
</feature>
<feature type="domain" description="(+)RNA virus helicase C-terminal" evidence="13">
    <location>
        <begin position="840"/>
        <end position="1154"/>
    </location>
</feature>
<organism evidence="15">
    <name type="scientific">Bemisia tabaci bromo-like virus 6</name>
    <dbReference type="NCBI Taxonomy" id="2840006"/>
    <lineage>
        <taxon>Viruses</taxon>
        <taxon>Riboviria</taxon>
        <taxon>Orthornavirae</taxon>
        <taxon>Kitrinoviricota</taxon>
        <taxon>Alsuviricetes</taxon>
        <taxon>Martellivirales</taxon>
        <taxon>Bromoviridae</taxon>
    </lineage>
</organism>
<dbReference type="GO" id="GO:0044167">
    <property type="term" value="C:host cell endoplasmic reticulum membrane"/>
    <property type="evidence" value="ECO:0007669"/>
    <property type="project" value="UniProtKB-SubCell"/>
</dbReference>
<dbReference type="PROSITE" id="PS51743">
    <property type="entry name" value="ALPHAVIRUS_MT"/>
    <property type="match status" value="1"/>
</dbReference>
<dbReference type="GO" id="GO:0016787">
    <property type="term" value="F:hydrolase activity"/>
    <property type="evidence" value="ECO:0007669"/>
    <property type="project" value="UniProtKB-KW"/>
</dbReference>
<dbReference type="InterPro" id="IPR002588">
    <property type="entry name" value="Alphavirus-like_MT_dom"/>
</dbReference>
<dbReference type="InterPro" id="IPR001788">
    <property type="entry name" value="RNA-dep_RNA_pol_alsuvir"/>
</dbReference>
<dbReference type="Pfam" id="PF01660">
    <property type="entry name" value="Vmethyltransf"/>
    <property type="match status" value="1"/>
</dbReference>
<reference evidence="15" key="1">
    <citation type="submission" date="2020-11" db="EMBL/GenBank/DDBJ databases">
        <authorList>
            <person name="Huang H.-J."/>
            <person name="Li J.-M."/>
        </authorList>
    </citation>
    <scope>NUCLEOTIDE SEQUENCE</scope>
    <source>
        <strain evidence="15">FY-Q</strain>
    </source>
</reference>